<dbReference type="HOGENOM" id="CLU_787736_0_0_1"/>
<evidence type="ECO:0000313" key="2">
    <source>
        <dbReference type="EMBL" id="KGG50959.1"/>
    </source>
</evidence>
<comment type="caution">
    <text evidence="2">The sequence shown here is derived from an EMBL/GenBank/DDBJ whole genome shotgun (WGS) entry which is preliminary data.</text>
</comment>
<dbReference type="RefSeq" id="XP_013237386.1">
    <property type="nucleotide sequence ID" value="XM_013381932.1"/>
</dbReference>
<dbReference type="GeneID" id="25260179"/>
<feature type="region of interest" description="Disordered" evidence="1">
    <location>
        <begin position="286"/>
        <end position="310"/>
    </location>
</feature>
<keyword evidence="3" id="KW-1185">Reference proteome</keyword>
<name>A0A098VQ94_9MICR</name>
<accession>A0A098VQ94</accession>
<evidence type="ECO:0000313" key="3">
    <source>
        <dbReference type="Proteomes" id="UP000029725"/>
    </source>
</evidence>
<sequence>MNGGDKENSFTRGLVSNVVKQKSVNSEFCPDYNGYVVHFNKIRPVETFLLDIESHDGNLVSKILVNNSYVPLSAIFLRLIEACSKKKYLTSKDVYFCISKLAKYNSDALSLITIGIISQIDTGASTSCPQKCRSLIVHCKEDYQVGIMVFFKGDHKLLEVGREIAIINPLLIFSTGATLRYEQQVCSISIKARWDEVLLLQDPVFGAAICIHLAESISRKFVRIRPDLAAGHSCLLDPNSKALKASIEKFDARVILKELLFEFPMSSRKNLVKLVGMEMPCIHKDRVHKKSSPSIPMKKDPAGPTHQEGLSNPLAEIVSISQAESRKRSFIEDAISKTKAAPVLGRNWMQNK</sequence>
<evidence type="ECO:0000256" key="1">
    <source>
        <dbReference type="SAM" id="MobiDB-lite"/>
    </source>
</evidence>
<dbReference type="VEuPathDB" id="MicrosporidiaDB:DI09_4p420"/>
<dbReference type="EMBL" id="JMKJ01000444">
    <property type="protein sequence ID" value="KGG50959.1"/>
    <property type="molecule type" value="Genomic_DNA"/>
</dbReference>
<reference evidence="2 3" key="1">
    <citation type="submission" date="2014-04" db="EMBL/GenBank/DDBJ databases">
        <title>A new species of microsporidia sheds light on the evolution of extreme parasitism.</title>
        <authorList>
            <person name="Haag K.L."/>
            <person name="James T.Y."/>
            <person name="Larsson R."/>
            <person name="Schaer T.M."/>
            <person name="Refardt D."/>
            <person name="Pombert J.-F."/>
            <person name="Ebert D."/>
        </authorList>
    </citation>
    <scope>NUCLEOTIDE SEQUENCE [LARGE SCALE GENOMIC DNA]</scope>
    <source>
        <strain evidence="2 3">UGP3</strain>
        <tissue evidence="2">Spores</tissue>
    </source>
</reference>
<proteinExistence type="predicted"/>
<gene>
    <name evidence="2" type="ORF">DI09_4p420</name>
</gene>
<organism evidence="2 3">
    <name type="scientific">Mitosporidium daphniae</name>
    <dbReference type="NCBI Taxonomy" id="1485682"/>
    <lineage>
        <taxon>Eukaryota</taxon>
        <taxon>Fungi</taxon>
        <taxon>Fungi incertae sedis</taxon>
        <taxon>Microsporidia</taxon>
        <taxon>Mitosporidium</taxon>
    </lineage>
</organism>
<dbReference type="AlphaFoldDB" id="A0A098VQ94"/>
<protein>
    <submittedName>
        <fullName evidence="2">Uncharacterized protein</fullName>
    </submittedName>
</protein>
<dbReference type="Proteomes" id="UP000029725">
    <property type="component" value="Unassembled WGS sequence"/>
</dbReference>